<keyword evidence="8" id="KW-0675">Receptor</keyword>
<dbReference type="Pfam" id="PF15902">
    <property type="entry name" value="Sortilin-Vps10"/>
    <property type="match status" value="1"/>
</dbReference>
<dbReference type="Gene3D" id="2.130.10.10">
    <property type="entry name" value="YVTN repeat-like/Quinoprotein amine dehydrogenase"/>
    <property type="match status" value="1"/>
</dbReference>
<dbReference type="Pfam" id="PF00801">
    <property type="entry name" value="PKD"/>
    <property type="match status" value="1"/>
</dbReference>
<evidence type="ECO:0000259" key="7">
    <source>
        <dbReference type="PROSITE" id="PS50093"/>
    </source>
</evidence>
<reference evidence="8 9" key="1">
    <citation type="submission" date="2024-08" db="EMBL/GenBank/DDBJ databases">
        <title>The draft genome of Apodemus speciosus.</title>
        <authorList>
            <person name="Nabeshima K."/>
            <person name="Suzuki S."/>
            <person name="Onuma M."/>
        </authorList>
    </citation>
    <scope>NUCLEOTIDE SEQUENCE [LARGE SCALE GENOMIC DNA]</scope>
    <source>
        <strain evidence="8">IB14-021</strain>
    </source>
</reference>
<dbReference type="InterPro" id="IPR000601">
    <property type="entry name" value="PKD_dom"/>
</dbReference>
<evidence type="ECO:0000256" key="3">
    <source>
        <dbReference type="ARBA" id="ARBA00022737"/>
    </source>
</evidence>
<evidence type="ECO:0000313" key="8">
    <source>
        <dbReference type="EMBL" id="GAB1302531.1"/>
    </source>
</evidence>
<dbReference type="Pfam" id="PF15901">
    <property type="entry name" value="Sortilin_C"/>
    <property type="match status" value="1"/>
</dbReference>
<gene>
    <name evidence="8" type="ORF">APTSU1_001777000</name>
</gene>
<feature type="domain" description="PKD" evidence="7">
    <location>
        <begin position="781"/>
        <end position="826"/>
    </location>
</feature>
<keyword evidence="5" id="KW-0325">Glycoprotein</keyword>
<keyword evidence="3" id="KW-0677">Repeat</keyword>
<dbReference type="PROSITE" id="PS50093">
    <property type="entry name" value="PKD"/>
    <property type="match status" value="1"/>
</dbReference>
<dbReference type="InterPro" id="IPR031778">
    <property type="entry name" value="Sortilin_N"/>
</dbReference>
<dbReference type="SMART" id="SM00602">
    <property type="entry name" value="VPS10"/>
    <property type="match status" value="1"/>
</dbReference>
<feature type="region of interest" description="Disordered" evidence="6">
    <location>
        <begin position="69"/>
        <end position="126"/>
    </location>
</feature>
<evidence type="ECO:0000256" key="1">
    <source>
        <dbReference type="ARBA" id="ARBA00004479"/>
    </source>
</evidence>
<dbReference type="InterPro" id="IPR050310">
    <property type="entry name" value="VPS10-sortilin"/>
</dbReference>
<accession>A0ABQ0FTY8</accession>
<evidence type="ECO:0000256" key="2">
    <source>
        <dbReference type="ARBA" id="ARBA00010818"/>
    </source>
</evidence>
<keyword evidence="9" id="KW-1185">Reference proteome</keyword>
<protein>
    <submittedName>
        <fullName evidence="8">VPS10 domain-containing receptor SorCS1</fullName>
    </submittedName>
</protein>
<dbReference type="EMBL" id="BAAFST010000019">
    <property type="protein sequence ID" value="GAB1302531.1"/>
    <property type="molecule type" value="Genomic_DNA"/>
</dbReference>
<dbReference type="PANTHER" id="PTHR12106">
    <property type="entry name" value="SORTILIN RELATED"/>
    <property type="match status" value="1"/>
</dbReference>
<dbReference type="InterPro" id="IPR035986">
    <property type="entry name" value="PKD_dom_sf"/>
</dbReference>
<dbReference type="Gene3D" id="2.60.40.10">
    <property type="entry name" value="Immunoglobulins"/>
    <property type="match status" value="1"/>
</dbReference>
<dbReference type="SUPFAM" id="SSF110296">
    <property type="entry name" value="Oligoxyloglucan reducing end-specific cellobiohydrolase"/>
    <property type="match status" value="1"/>
</dbReference>
<comment type="subcellular location">
    <subcellularLocation>
        <location evidence="1">Membrane</location>
        <topology evidence="1">Single-pass type I membrane protein</topology>
    </subcellularLocation>
</comment>
<dbReference type="PANTHER" id="PTHR12106:SF8">
    <property type="entry name" value="VPS10 DOMAIN-CONTAINING RECEPTOR SORCS1"/>
    <property type="match status" value="1"/>
</dbReference>
<dbReference type="InterPro" id="IPR015943">
    <property type="entry name" value="WD40/YVTN_repeat-like_dom_sf"/>
</dbReference>
<dbReference type="Gene3D" id="2.10.70.80">
    <property type="match status" value="1"/>
</dbReference>
<sequence>MLLAPGVCSSLSSCPPQHPSSTPRWTLTPRGFPHPGPLGRAPATPPPLFRRPLFAVAPGDRALFLERAGGSKASVATAARSGRRRRSGTDPEKIVPGEGASRSRRDMLKDGGQQGLGTGARDPDKATRFRMEELKLTSTTFALTGDSAHNQAMVHWSGHNSSVILILTKLYDYNLGSITESSLWRSTDYGTTYEKLNDKVGLKTILSYLYVCPTNKRKIMLLTDPEIESSLLISSDEGATYQKYRLNFYIQSLLFHPKQEDWILAYSQDQKLYSSAEFGRRWQLIQESVVPNRFYWSVMGSNKDPDLVHLEARTMDGHSIYLTCRMQNCTETNRNKPFPGYIDPDSLIVQDDYVFVQLTSGGRPHYYVSYRRSPFAQMKLPKYALPKDMHVISTDENQVFAAVQEWNQNDTYNLYISDTRGVYFTLALENVQSSRGPEGNVMIDLYEVAGIKGMFLANKKIDNQVKTFITYNKGRDWRLLQAPDADLRGDPVHCLLPYCSLHLHLKVSENPYTSGIIASRDTAPSIIVASGNIGSELSDSDISMFVSSDAGNTWRQIFEEEHSILYLDQGGVLVAMKHTSLPIRHLWLSFDEGRSWSKYSFTSIPLFVDGVLGEPGEETLIMTVFGHFSHRSEWQLVKVDYKSIFDRRCAEEDYRPWQLHSQGEACIMGAKRIYKKRKSERKCMQGKYAGAMESEPCVCTEADFDCHWVYWPKYRKVVSNNCTDGVREQYTAKPQKCPGKAPRGLRIVTADGKLTAEQGHNVTLMVQLEEGDVQRTLIQVDFGDGIAVSYVNLSSMEDGIKHVYQNVGIFRVTVQVDNSLGSDSASPLEHVHLSLPFVTTKNKEVNATAVLWPSQVGTLTYVWWYGNNTEPLITLEGSISFKFTSEGMNTITVQVSAGNAILQDTKTIAVYDLKRFLQLRQKEEVKPDVKDPHAEGYSVTCIIEGLSIQLLYLARFCILALCLVLKKTLA</sequence>
<name>A0ABQ0FTY8_APOSI</name>
<organism evidence="8 9">
    <name type="scientific">Apodemus speciosus</name>
    <name type="common">Large Japanese field mouse</name>
    <dbReference type="NCBI Taxonomy" id="105296"/>
    <lineage>
        <taxon>Eukaryota</taxon>
        <taxon>Metazoa</taxon>
        <taxon>Chordata</taxon>
        <taxon>Craniata</taxon>
        <taxon>Vertebrata</taxon>
        <taxon>Euteleostomi</taxon>
        <taxon>Mammalia</taxon>
        <taxon>Eutheria</taxon>
        <taxon>Euarchontoglires</taxon>
        <taxon>Glires</taxon>
        <taxon>Rodentia</taxon>
        <taxon>Myomorpha</taxon>
        <taxon>Muroidea</taxon>
        <taxon>Muridae</taxon>
        <taxon>Murinae</taxon>
        <taxon>Apodemus</taxon>
    </lineage>
</organism>
<dbReference type="InterPro" id="IPR013783">
    <property type="entry name" value="Ig-like_fold"/>
</dbReference>
<dbReference type="InterPro" id="IPR006581">
    <property type="entry name" value="VPS10"/>
</dbReference>
<feature type="compositionally biased region" description="Polar residues" evidence="6">
    <location>
        <begin position="9"/>
        <end position="25"/>
    </location>
</feature>
<comment type="similarity">
    <text evidence="2">Belongs to the VPS10-related sortilin family. SORCS subfamily.</text>
</comment>
<evidence type="ECO:0000256" key="6">
    <source>
        <dbReference type="SAM" id="MobiDB-lite"/>
    </source>
</evidence>
<proteinExistence type="inferred from homology"/>
<dbReference type="InterPro" id="IPR031777">
    <property type="entry name" value="Sortilin_C"/>
</dbReference>
<dbReference type="Proteomes" id="UP001623349">
    <property type="component" value="Unassembled WGS sequence"/>
</dbReference>
<keyword evidence="4" id="KW-0472">Membrane</keyword>
<dbReference type="SUPFAM" id="SSF49299">
    <property type="entry name" value="PKD domain"/>
    <property type="match status" value="1"/>
</dbReference>
<feature type="compositionally biased region" description="Basic and acidic residues" evidence="6">
    <location>
        <begin position="87"/>
        <end position="109"/>
    </location>
</feature>
<dbReference type="Gene3D" id="2.120.10.10">
    <property type="match status" value="1"/>
</dbReference>
<evidence type="ECO:0000256" key="5">
    <source>
        <dbReference type="ARBA" id="ARBA00023180"/>
    </source>
</evidence>
<comment type="caution">
    <text evidence="8">The sequence shown here is derived from an EMBL/GenBank/DDBJ whole genome shotgun (WGS) entry which is preliminary data.</text>
</comment>
<feature type="region of interest" description="Disordered" evidence="6">
    <location>
        <begin position="1"/>
        <end position="46"/>
    </location>
</feature>
<evidence type="ECO:0000313" key="9">
    <source>
        <dbReference type="Proteomes" id="UP001623349"/>
    </source>
</evidence>
<evidence type="ECO:0000256" key="4">
    <source>
        <dbReference type="ARBA" id="ARBA00023136"/>
    </source>
</evidence>